<keyword evidence="2" id="KW-1185">Reference proteome</keyword>
<dbReference type="Proteomes" id="UP001198962">
    <property type="component" value="Unassembled WGS sequence"/>
</dbReference>
<organism evidence="1 2">
    <name type="scientific">Brotaphodocola catenula</name>
    <dbReference type="NCBI Taxonomy" id="2885361"/>
    <lineage>
        <taxon>Bacteria</taxon>
        <taxon>Bacillati</taxon>
        <taxon>Bacillota</taxon>
        <taxon>Clostridia</taxon>
        <taxon>Lachnospirales</taxon>
        <taxon>Lachnospiraceae</taxon>
        <taxon>Brotaphodocola</taxon>
    </lineage>
</organism>
<dbReference type="EMBL" id="JAJEPU010000038">
    <property type="protein sequence ID" value="MCC2165494.1"/>
    <property type="molecule type" value="Genomic_DNA"/>
</dbReference>
<reference evidence="1" key="1">
    <citation type="submission" date="2021-10" db="EMBL/GenBank/DDBJ databases">
        <title>Anaerobic single-cell dispensing facilitates the cultivation of human gut bacteria.</title>
        <authorList>
            <person name="Afrizal A."/>
        </authorList>
    </citation>
    <scope>NUCLEOTIDE SEQUENCE</scope>
    <source>
        <strain evidence="1">CLA-AA-H274</strain>
    </source>
</reference>
<evidence type="ECO:0000313" key="1">
    <source>
        <dbReference type="EMBL" id="MCC2165494.1"/>
    </source>
</evidence>
<name>A0AAE3APQ2_9FIRM</name>
<dbReference type="AlphaFoldDB" id="A0AAE3APQ2"/>
<proteinExistence type="predicted"/>
<accession>A0AAE3APQ2</accession>
<protein>
    <submittedName>
        <fullName evidence="1">Uncharacterized protein</fullName>
    </submittedName>
</protein>
<comment type="caution">
    <text evidence="1">The sequence shown here is derived from an EMBL/GenBank/DDBJ whole genome shotgun (WGS) entry which is preliminary data.</text>
</comment>
<sequence length="110" mass="12997">MMHEFYDPANLQKIKVAIPLLYSQLEKLLTGIHKCWLVLISDPTPSKETIILYLLYLMDLMDDFSKICKSLRVEYHTRTGSKFFKRINNFSCRRTMLRIALAMYDDLTSQ</sequence>
<gene>
    <name evidence="1" type="ORF">LKD32_11535</name>
</gene>
<dbReference type="RefSeq" id="WP_308451786.1">
    <property type="nucleotide sequence ID" value="NZ_JAJEPU010000038.1"/>
</dbReference>
<evidence type="ECO:0000313" key="2">
    <source>
        <dbReference type="Proteomes" id="UP001198962"/>
    </source>
</evidence>